<keyword evidence="3" id="KW-1185">Reference proteome</keyword>
<proteinExistence type="predicted"/>
<accession>A0A8K0RBB8</accession>
<feature type="compositionally biased region" description="Polar residues" evidence="1">
    <location>
        <begin position="59"/>
        <end position="70"/>
    </location>
</feature>
<dbReference type="AlphaFoldDB" id="A0A8K0RBB8"/>
<feature type="region of interest" description="Disordered" evidence="1">
    <location>
        <begin position="57"/>
        <end position="82"/>
    </location>
</feature>
<dbReference type="EMBL" id="JAGMVJ010000003">
    <property type="protein sequence ID" value="KAH7092139.1"/>
    <property type="molecule type" value="Genomic_DNA"/>
</dbReference>
<sequence length="225" mass="24642">MIPHLHLRVKAQLNTTSHHFTPDYQTPPFPFLLPSLSKMDLDDPTPPSSPTLTIHARNAGTNCPSRTNQKLPHKHPSPAVWSGNAPPLTVNLPCGFFFMRKMHTMQHTHYAPTHIFDRRAGGRACVRAHVLGHAADTVPACLAAANIALTWLVPVPTAPRFACACLAWRGGRECSVQPCRLGARELRVFIFGGEEWGDVMSIGIDSLVQYILVYIVCFGCCATGA</sequence>
<name>A0A8K0RBB8_9PLEO</name>
<reference evidence="2" key="1">
    <citation type="journal article" date="2021" name="Nat. Commun.">
        <title>Genetic determinants of endophytism in the Arabidopsis root mycobiome.</title>
        <authorList>
            <person name="Mesny F."/>
            <person name="Miyauchi S."/>
            <person name="Thiergart T."/>
            <person name="Pickel B."/>
            <person name="Atanasova L."/>
            <person name="Karlsson M."/>
            <person name="Huettel B."/>
            <person name="Barry K.W."/>
            <person name="Haridas S."/>
            <person name="Chen C."/>
            <person name="Bauer D."/>
            <person name="Andreopoulos W."/>
            <person name="Pangilinan J."/>
            <person name="LaButti K."/>
            <person name="Riley R."/>
            <person name="Lipzen A."/>
            <person name="Clum A."/>
            <person name="Drula E."/>
            <person name="Henrissat B."/>
            <person name="Kohler A."/>
            <person name="Grigoriev I.V."/>
            <person name="Martin F.M."/>
            <person name="Hacquard S."/>
        </authorList>
    </citation>
    <scope>NUCLEOTIDE SEQUENCE</scope>
    <source>
        <strain evidence="2">MPI-SDFR-AT-0120</strain>
    </source>
</reference>
<comment type="caution">
    <text evidence="2">The sequence shown here is derived from an EMBL/GenBank/DDBJ whole genome shotgun (WGS) entry which is preliminary data.</text>
</comment>
<dbReference type="Proteomes" id="UP000813461">
    <property type="component" value="Unassembled WGS sequence"/>
</dbReference>
<gene>
    <name evidence="2" type="ORF">FB567DRAFT_231651</name>
</gene>
<evidence type="ECO:0000256" key="1">
    <source>
        <dbReference type="SAM" id="MobiDB-lite"/>
    </source>
</evidence>
<organism evidence="2 3">
    <name type="scientific">Paraphoma chrysanthemicola</name>
    <dbReference type="NCBI Taxonomy" id="798071"/>
    <lineage>
        <taxon>Eukaryota</taxon>
        <taxon>Fungi</taxon>
        <taxon>Dikarya</taxon>
        <taxon>Ascomycota</taxon>
        <taxon>Pezizomycotina</taxon>
        <taxon>Dothideomycetes</taxon>
        <taxon>Pleosporomycetidae</taxon>
        <taxon>Pleosporales</taxon>
        <taxon>Pleosporineae</taxon>
        <taxon>Phaeosphaeriaceae</taxon>
        <taxon>Paraphoma</taxon>
    </lineage>
</organism>
<evidence type="ECO:0000313" key="2">
    <source>
        <dbReference type="EMBL" id="KAH7092139.1"/>
    </source>
</evidence>
<evidence type="ECO:0000313" key="3">
    <source>
        <dbReference type="Proteomes" id="UP000813461"/>
    </source>
</evidence>
<protein>
    <submittedName>
        <fullName evidence="2">Uncharacterized protein</fullName>
    </submittedName>
</protein>